<dbReference type="SUPFAM" id="SSF103481">
    <property type="entry name" value="Multidrug resistance efflux transporter EmrE"/>
    <property type="match status" value="1"/>
</dbReference>
<feature type="transmembrane region" description="Helical" evidence="6">
    <location>
        <begin position="73"/>
        <end position="90"/>
    </location>
</feature>
<evidence type="ECO:0008006" key="9">
    <source>
        <dbReference type="Google" id="ProtNLM"/>
    </source>
</evidence>
<dbReference type="EMBL" id="NHMM01000001">
    <property type="protein sequence ID" value="OUT24070.1"/>
    <property type="molecule type" value="Genomic_DNA"/>
</dbReference>
<comment type="caution">
    <text evidence="7">The sequence shown here is derived from an EMBL/GenBank/DDBJ whole genome shotgun (WGS) entry which is preliminary data.</text>
</comment>
<comment type="subcellular location">
    <subcellularLocation>
        <location evidence="1">Membrane</location>
        <topology evidence="1">Multi-pass membrane protein</topology>
    </subcellularLocation>
</comment>
<feature type="transmembrane region" description="Helical" evidence="6">
    <location>
        <begin position="275"/>
        <end position="296"/>
    </location>
</feature>
<evidence type="ECO:0000256" key="3">
    <source>
        <dbReference type="ARBA" id="ARBA00022989"/>
    </source>
</evidence>
<dbReference type="AlphaFoldDB" id="A0A1Z8JU29"/>
<evidence type="ECO:0000256" key="5">
    <source>
        <dbReference type="SAM" id="MobiDB-lite"/>
    </source>
</evidence>
<feature type="compositionally biased region" description="Low complexity" evidence="5">
    <location>
        <begin position="413"/>
        <end position="432"/>
    </location>
</feature>
<sequence length="525" mass="58878">MKSHIVLGCVAAVVSSAAQSIGLILQRKSYLSPSSESSSSWYNTNRQLWHLGLFLFLSANIFGSSIQITSLPLILLSPLQSIGLVFNTLFHSILLDEEFTDYSLYGSILIALGAVLTAYTGGYLVEPDHNLSQFLQFARGSLFRSWVFSNVAIVSILSAWILLINSQLNRNFITLSLHNNQFLIARWLTALFSLSPQELQKLKGCLYGSISGILSAYSLLMAKSSIDILIDTFSNKNWTSLLNFSAFSIVLIFVSLGLSQLFLLNKGLQNISTSILYPLVFFIFNLTSISNSLIFYQQLDQITIFLFLSLLVGSLSIISGVFLLSKNKCQDQPIKLPTSPASVAPSPTDSHYVSFNSLRDLNPSDDDSVDNDNFLQPIIGKIKKQSSTSDLMPSSYKSSISFSIKNLSNSLNNSYNHNHNHNHSYTNNHSHNQSLNYNSSQWKDDDYNPNNTFNYSANNTLEEIQNQMAAYTDEPKSPIRLPKRQDLDTKKYHDHLKKVSELQANTKHKRVLSYEQSLLLSELRK</sequence>
<evidence type="ECO:0000313" key="8">
    <source>
        <dbReference type="Proteomes" id="UP000195871"/>
    </source>
</evidence>
<evidence type="ECO:0000256" key="6">
    <source>
        <dbReference type="SAM" id="Phobius"/>
    </source>
</evidence>
<dbReference type="VEuPathDB" id="FungiDB:C5L36_0C04380"/>
<dbReference type="Proteomes" id="UP000195871">
    <property type="component" value="Unassembled WGS sequence"/>
</dbReference>
<evidence type="ECO:0000256" key="4">
    <source>
        <dbReference type="ARBA" id="ARBA00023136"/>
    </source>
</evidence>
<feature type="transmembrane region" description="Helical" evidence="6">
    <location>
        <begin position="242"/>
        <end position="263"/>
    </location>
</feature>
<evidence type="ECO:0000256" key="2">
    <source>
        <dbReference type="ARBA" id="ARBA00022692"/>
    </source>
</evidence>
<proteinExistence type="predicted"/>
<dbReference type="GO" id="GO:0016020">
    <property type="term" value="C:membrane"/>
    <property type="evidence" value="ECO:0007669"/>
    <property type="project" value="UniProtKB-SubCell"/>
</dbReference>
<organism evidence="7 8">
    <name type="scientific">Pichia kudriavzevii</name>
    <name type="common">Yeast</name>
    <name type="synonym">Issatchenkia orientalis</name>
    <dbReference type="NCBI Taxonomy" id="4909"/>
    <lineage>
        <taxon>Eukaryota</taxon>
        <taxon>Fungi</taxon>
        <taxon>Dikarya</taxon>
        <taxon>Ascomycota</taxon>
        <taxon>Saccharomycotina</taxon>
        <taxon>Pichiomycetes</taxon>
        <taxon>Pichiales</taxon>
        <taxon>Pichiaceae</taxon>
        <taxon>Pichia</taxon>
    </lineage>
</organism>
<dbReference type="PANTHER" id="PTHR12570">
    <property type="match status" value="1"/>
</dbReference>
<feature type="transmembrane region" description="Helical" evidence="6">
    <location>
        <begin position="146"/>
        <end position="166"/>
    </location>
</feature>
<keyword evidence="4 6" id="KW-0472">Membrane</keyword>
<accession>A0A1Z8JU29</accession>
<protein>
    <recommendedName>
        <fullName evidence="9">Magnesium transporter NIPA8</fullName>
    </recommendedName>
</protein>
<reference evidence="7 8" key="1">
    <citation type="submission" date="2017-05" db="EMBL/GenBank/DDBJ databases">
        <title>The Genome Sequence of Candida krusei Ckrusei653.</title>
        <authorList>
            <person name="Cuomo C."/>
            <person name="Forche A."/>
            <person name="Young S."/>
            <person name="Abouelleil A."/>
            <person name="Cao P."/>
            <person name="Chapman S."/>
            <person name="Cusick C."/>
            <person name="Shea T."/>
            <person name="Nusbaum C."/>
            <person name="Birren B."/>
        </authorList>
    </citation>
    <scope>NUCLEOTIDE SEQUENCE [LARGE SCALE GENOMIC DNA]</scope>
    <source>
        <strain evidence="7 8">Ckrusei653</strain>
    </source>
</reference>
<dbReference type="InterPro" id="IPR008521">
    <property type="entry name" value="Mg_trans_NIPA"/>
</dbReference>
<dbReference type="GO" id="GO:0015095">
    <property type="term" value="F:magnesium ion transmembrane transporter activity"/>
    <property type="evidence" value="ECO:0007669"/>
    <property type="project" value="InterPro"/>
</dbReference>
<dbReference type="Pfam" id="PF05653">
    <property type="entry name" value="Mg_trans_NIPA"/>
    <property type="match status" value="1"/>
</dbReference>
<name>A0A1Z8JU29_PICKU</name>
<keyword evidence="3 6" id="KW-1133">Transmembrane helix</keyword>
<evidence type="ECO:0000256" key="1">
    <source>
        <dbReference type="ARBA" id="ARBA00004141"/>
    </source>
</evidence>
<evidence type="ECO:0000313" key="7">
    <source>
        <dbReference type="EMBL" id="OUT24070.1"/>
    </source>
</evidence>
<dbReference type="InterPro" id="IPR037185">
    <property type="entry name" value="EmrE-like"/>
</dbReference>
<feature type="region of interest" description="Disordered" evidence="5">
    <location>
        <begin position="413"/>
        <end position="443"/>
    </location>
</feature>
<feature type="transmembrane region" description="Helical" evidence="6">
    <location>
        <begin position="48"/>
        <end position="66"/>
    </location>
</feature>
<feature type="transmembrane region" description="Helical" evidence="6">
    <location>
        <begin position="302"/>
        <end position="325"/>
    </location>
</feature>
<dbReference type="PANTHER" id="PTHR12570:SF86">
    <property type="entry name" value="ADR321CP"/>
    <property type="match status" value="1"/>
</dbReference>
<feature type="transmembrane region" description="Helical" evidence="6">
    <location>
        <begin position="102"/>
        <end position="125"/>
    </location>
</feature>
<gene>
    <name evidence="7" type="ORF">CAS74_000453</name>
</gene>
<keyword evidence="2 6" id="KW-0812">Transmembrane</keyword>